<dbReference type="Proteomes" id="UP000646484">
    <property type="component" value="Unassembled WGS sequence"/>
</dbReference>
<evidence type="ECO:0000313" key="1">
    <source>
        <dbReference type="EMBL" id="MBC5619602.1"/>
    </source>
</evidence>
<sequence length="227" mass="24908">MAEFVNPVGKIRGKYGNVIGYVRKNGKNYCKSAGLKRKPNGEVQKRQSIAFATTTERKRWLMVAIRLGFPGGNGYPEGFNGFVSANVTNAVEVERVDPEKPISVRKKAGREFRGEIDYRKLRVAAGQLVPPSVSAEVDAENRKVHFTSPGEQLELIDCFLDDKIYGVVAGVRNKRCRVVELGTRGEAIGTSVDFPRNVEADELVVYVFAAGADGKDVSDSVCVCHPE</sequence>
<dbReference type="EMBL" id="JACOOH010000001">
    <property type="protein sequence ID" value="MBC5619602.1"/>
    <property type="molecule type" value="Genomic_DNA"/>
</dbReference>
<accession>A0ABR7CVP1</accession>
<protein>
    <submittedName>
        <fullName evidence="1">Uncharacterized protein</fullName>
    </submittedName>
</protein>
<comment type="caution">
    <text evidence="1">The sequence shown here is derived from an EMBL/GenBank/DDBJ whole genome shotgun (WGS) entry which is preliminary data.</text>
</comment>
<reference evidence="1 2" key="1">
    <citation type="submission" date="2020-08" db="EMBL/GenBank/DDBJ databases">
        <title>Genome public.</title>
        <authorList>
            <person name="Liu C."/>
            <person name="Sun Q."/>
        </authorList>
    </citation>
    <scope>NUCLEOTIDE SEQUENCE [LARGE SCALE GENOMIC DNA]</scope>
    <source>
        <strain evidence="1 2">NSJ-56</strain>
    </source>
</reference>
<evidence type="ECO:0000313" key="2">
    <source>
        <dbReference type="Proteomes" id="UP000646484"/>
    </source>
</evidence>
<gene>
    <name evidence="1" type="ORF">H8S64_00660</name>
</gene>
<name>A0ABR7CVP1_9BACT</name>
<proteinExistence type="predicted"/>
<keyword evidence="2" id="KW-1185">Reference proteome</keyword>
<organism evidence="1 2">
    <name type="scientific">Butyricimonas hominis</name>
    <dbReference type="NCBI Taxonomy" id="2763032"/>
    <lineage>
        <taxon>Bacteria</taxon>
        <taxon>Pseudomonadati</taxon>
        <taxon>Bacteroidota</taxon>
        <taxon>Bacteroidia</taxon>
        <taxon>Bacteroidales</taxon>
        <taxon>Odoribacteraceae</taxon>
        <taxon>Butyricimonas</taxon>
    </lineage>
</organism>
<dbReference type="RefSeq" id="WP_186974579.1">
    <property type="nucleotide sequence ID" value="NZ_JACOOH010000001.1"/>
</dbReference>